<keyword evidence="8" id="KW-1185">Reference proteome</keyword>
<dbReference type="InterPro" id="IPR039988">
    <property type="entry name" value="MTTP"/>
</dbReference>
<evidence type="ECO:0000256" key="5">
    <source>
        <dbReference type="SAM" id="SignalP"/>
    </source>
</evidence>
<dbReference type="Gene3D" id="1.25.10.20">
    <property type="entry name" value="Vitellinogen, superhelical"/>
    <property type="match status" value="1"/>
</dbReference>
<organism evidence="7 8">
    <name type="scientific">Ancylostoma ceylanicum</name>
    <dbReference type="NCBI Taxonomy" id="53326"/>
    <lineage>
        <taxon>Eukaryota</taxon>
        <taxon>Metazoa</taxon>
        <taxon>Ecdysozoa</taxon>
        <taxon>Nematoda</taxon>
        <taxon>Chromadorea</taxon>
        <taxon>Rhabditida</taxon>
        <taxon>Rhabditina</taxon>
        <taxon>Rhabditomorpha</taxon>
        <taxon>Strongyloidea</taxon>
        <taxon>Ancylostomatidae</taxon>
        <taxon>Ancylostomatinae</taxon>
        <taxon>Ancylostoma</taxon>
    </lineage>
</organism>
<dbReference type="EMBL" id="JARK01001417">
    <property type="protein sequence ID" value="EYC05537.1"/>
    <property type="molecule type" value="Genomic_DNA"/>
</dbReference>
<accession>A0A016TSF9</accession>
<dbReference type="OrthoDB" id="5865932at2759"/>
<dbReference type="PANTHER" id="PTHR13024:SF0">
    <property type="entry name" value="MICROSOMAL TRIACYLGLYCEROL TRANSFER PROTEIN"/>
    <property type="match status" value="1"/>
</dbReference>
<keyword evidence="3 5" id="KW-0732">Signal</keyword>
<evidence type="ECO:0000256" key="1">
    <source>
        <dbReference type="ARBA" id="ARBA00004240"/>
    </source>
</evidence>
<evidence type="ECO:0000313" key="7">
    <source>
        <dbReference type="EMBL" id="EYC05537.1"/>
    </source>
</evidence>
<sequence length="902" mass="102199">MVPAPCHQLLIFLCVLTAIFAGPPDIEEIKRRLKEKPYKPEPHKEGDDPWSYTRLLTVDYAFETETVMYDMLKNKVKSPSTIIAGNFSFDSLHHDLEGGMLAKYKLTACTTGNCGDVPDVYVAFIQGGNNIKEVLYDPTQFPGQEPRWNFLYGIINTLYTPAENGEGDEQIVDTVYGRCKVHFKRPEDKRFQRTINNCEIKADLNFTRMGGLQPVHYEQDATYIQNMKIDADIVIIEAVEMLTFRSPFDKKWGFSLESRTHVEIRNRTMHYVKKHCDANNQTAAVCAAQKFGAVPVGEKLYHKVLLGQKNKKNELAKAVNDYRTHLYEMGDSHTCEKHSSMFARIVQEARHASEAEWRAVIMQPENEPVLHVLANVLGTLGNSESLKIAREVLLEQGPDFLEDYLFGAAHTTSHDEKWHKQMMYWLAEVKGDKSKRFWKIANTIATILRRRCERTPSSQNACKLGKERIVVKFITDISDCKRDRCYVKALEVLRNIPIAMSYEIARGLLCSNHSQAVQMAALQVIKAAHPSLYDTKLTHVLIKLFRNTCPTPTSTGESQLAVDILLNCVPEQQNVATLLLRTETVHPDDHEKWNYFYKAVESSGLQDELKEEFWRRMRKFKVFRPNYAQRAVIADSNRDWREIAEFAGYKLHATSSVEFDSGMFRRSDFDIRVKRGKEDLSLFGVTINTQALDSFIREQTTPADPEADVRISFLNHALPVKTIFEGSTEMMGAAWNADGQTVKVLEGNAMLRETSVSLPLLSGLTVEVESAGAVSLKLLTASTVSLWNQHSTSDFSANMSLSLDTHATLIHHGEVVHKLSSTMGAVATVGGDVEVAFSSMPFDVCIRMHRGDVHASFEMIDEATKKPRKKRTVTRTRRYPGVTFKLNDRITQQCNMLASNTK</sequence>
<evidence type="ECO:0000256" key="3">
    <source>
        <dbReference type="ARBA" id="ARBA00022729"/>
    </source>
</evidence>
<keyword evidence="2" id="KW-0813">Transport</keyword>
<evidence type="ECO:0000313" key="8">
    <source>
        <dbReference type="Proteomes" id="UP000024635"/>
    </source>
</evidence>
<dbReference type="GO" id="GO:0016323">
    <property type="term" value="C:basolateral plasma membrane"/>
    <property type="evidence" value="ECO:0007669"/>
    <property type="project" value="TreeGrafter"/>
</dbReference>
<dbReference type="GO" id="GO:0042157">
    <property type="term" value="P:lipoprotein metabolic process"/>
    <property type="evidence" value="ECO:0007669"/>
    <property type="project" value="TreeGrafter"/>
</dbReference>
<dbReference type="GO" id="GO:0005794">
    <property type="term" value="C:Golgi apparatus"/>
    <property type="evidence" value="ECO:0007669"/>
    <property type="project" value="TreeGrafter"/>
</dbReference>
<comment type="caution">
    <text evidence="7">The sequence shown here is derived from an EMBL/GenBank/DDBJ whole genome shotgun (WGS) entry which is preliminary data.</text>
</comment>
<feature type="signal peptide" evidence="5">
    <location>
        <begin position="1"/>
        <end position="21"/>
    </location>
</feature>
<feature type="chain" id="PRO_5001491387" description="MTP large subunit lipid-binding domain-containing protein" evidence="5">
    <location>
        <begin position="22"/>
        <end position="902"/>
    </location>
</feature>
<gene>
    <name evidence="7" type="primary">Acey_s0081.g1430</name>
    <name evidence="7" type="synonym">Acey-dsc-4</name>
    <name evidence="7" type="ORF">Y032_0081g1430</name>
</gene>
<dbReference type="GO" id="GO:0008289">
    <property type="term" value="F:lipid binding"/>
    <property type="evidence" value="ECO:0007669"/>
    <property type="project" value="InterPro"/>
</dbReference>
<evidence type="ECO:0000256" key="4">
    <source>
        <dbReference type="ARBA" id="ARBA00022824"/>
    </source>
</evidence>
<proteinExistence type="predicted"/>
<name>A0A016TSF9_9BILA</name>
<keyword evidence="4" id="KW-0256">Endoplasmic reticulum</keyword>
<evidence type="ECO:0000256" key="2">
    <source>
        <dbReference type="ARBA" id="ARBA00022448"/>
    </source>
</evidence>
<evidence type="ECO:0000259" key="6">
    <source>
        <dbReference type="Pfam" id="PF19444"/>
    </source>
</evidence>
<protein>
    <recommendedName>
        <fullName evidence="6">MTP large subunit lipid-binding domain-containing protein</fullName>
    </recommendedName>
</protein>
<dbReference type="Proteomes" id="UP000024635">
    <property type="component" value="Unassembled WGS sequence"/>
</dbReference>
<dbReference type="GO" id="GO:0005783">
    <property type="term" value="C:endoplasmic reticulum"/>
    <property type="evidence" value="ECO:0007669"/>
    <property type="project" value="UniProtKB-SubCell"/>
</dbReference>
<dbReference type="STRING" id="53326.A0A016TSF9"/>
<dbReference type="Pfam" id="PF19444">
    <property type="entry name" value="MTP_lip_bd"/>
    <property type="match status" value="1"/>
</dbReference>
<comment type="subcellular location">
    <subcellularLocation>
        <location evidence="1">Endoplasmic reticulum</location>
    </subcellularLocation>
</comment>
<dbReference type="AlphaFoldDB" id="A0A016TSF9"/>
<dbReference type="PANTHER" id="PTHR13024">
    <property type="entry name" value="MICROSOMAL TRIGLYCERIDE TRANSFER PROTEIN, LARGE SUBUNIT"/>
    <property type="match status" value="1"/>
</dbReference>
<feature type="domain" description="MTP large subunit lipid-binding" evidence="6">
    <location>
        <begin position="660"/>
        <end position="893"/>
    </location>
</feature>
<dbReference type="InterPro" id="IPR011030">
    <property type="entry name" value="Lipovitellin_superhlx_dom"/>
</dbReference>
<dbReference type="GO" id="GO:0005548">
    <property type="term" value="F:phospholipid transporter activity"/>
    <property type="evidence" value="ECO:0007669"/>
    <property type="project" value="InterPro"/>
</dbReference>
<dbReference type="InterPro" id="IPR045811">
    <property type="entry name" value="MTP_lip-bd"/>
</dbReference>
<reference evidence="8" key="1">
    <citation type="journal article" date="2015" name="Nat. Genet.">
        <title>The genome and transcriptome of the zoonotic hookworm Ancylostoma ceylanicum identify infection-specific gene families.</title>
        <authorList>
            <person name="Schwarz E.M."/>
            <person name="Hu Y."/>
            <person name="Antoshechkin I."/>
            <person name="Miller M.M."/>
            <person name="Sternberg P.W."/>
            <person name="Aroian R.V."/>
        </authorList>
    </citation>
    <scope>NUCLEOTIDE SEQUENCE</scope>
    <source>
        <strain evidence="8">HY135</strain>
    </source>
</reference>